<keyword evidence="3" id="KW-0175">Coiled coil</keyword>
<evidence type="ECO:0000259" key="5">
    <source>
        <dbReference type="SMART" id="SM00543"/>
    </source>
</evidence>
<dbReference type="GO" id="GO:0003723">
    <property type="term" value="F:RNA binding"/>
    <property type="evidence" value="ECO:0007669"/>
    <property type="project" value="InterPro"/>
</dbReference>
<proteinExistence type="predicted"/>
<evidence type="ECO:0000256" key="4">
    <source>
        <dbReference type="SAM" id="MobiDB-lite"/>
    </source>
</evidence>
<accession>A0A336KYH8</accession>
<feature type="domain" description="MIF4G" evidence="5">
    <location>
        <begin position="638"/>
        <end position="854"/>
    </location>
</feature>
<comment type="subcellular location">
    <subcellularLocation>
        <location evidence="1">Cytoplasm</location>
    </subcellularLocation>
</comment>
<feature type="compositionally biased region" description="Acidic residues" evidence="4">
    <location>
        <begin position="898"/>
        <end position="918"/>
    </location>
</feature>
<dbReference type="InterPro" id="IPR003890">
    <property type="entry name" value="MIF4G-like_typ-3"/>
</dbReference>
<protein>
    <submittedName>
        <fullName evidence="6">CSON001525 protein</fullName>
    </submittedName>
</protein>
<reference evidence="6" key="1">
    <citation type="submission" date="2018-04" db="EMBL/GenBank/DDBJ databases">
        <authorList>
            <person name="Go L.Y."/>
            <person name="Mitchell J.A."/>
        </authorList>
    </citation>
    <scope>NUCLEOTIDE SEQUENCE</scope>
    <source>
        <tissue evidence="6">Whole organism</tissue>
    </source>
</reference>
<gene>
    <name evidence="6" type="primary">CSON001525</name>
</gene>
<dbReference type="FunFam" id="1.25.40.180:FF:000014">
    <property type="entry name" value="Putative regulator of nonsense transcripts 2"/>
    <property type="match status" value="1"/>
</dbReference>
<dbReference type="Pfam" id="PF04050">
    <property type="entry name" value="Upf2"/>
    <property type="match status" value="1"/>
</dbReference>
<evidence type="ECO:0000313" key="6">
    <source>
        <dbReference type="EMBL" id="SSX09887.1"/>
    </source>
</evidence>
<dbReference type="Gene3D" id="4.10.80.160">
    <property type="match status" value="1"/>
</dbReference>
<organism evidence="6">
    <name type="scientific">Culicoides sonorensis</name>
    <name type="common">Biting midge</name>
    <dbReference type="NCBI Taxonomy" id="179676"/>
    <lineage>
        <taxon>Eukaryota</taxon>
        <taxon>Metazoa</taxon>
        <taxon>Ecdysozoa</taxon>
        <taxon>Arthropoda</taxon>
        <taxon>Hexapoda</taxon>
        <taxon>Insecta</taxon>
        <taxon>Pterygota</taxon>
        <taxon>Neoptera</taxon>
        <taxon>Endopterygota</taxon>
        <taxon>Diptera</taxon>
        <taxon>Nematocera</taxon>
        <taxon>Chironomoidea</taxon>
        <taxon>Ceratopogonidae</taxon>
        <taxon>Ceratopogoninae</taxon>
        <taxon>Culicoides</taxon>
        <taxon>Monoculicoides</taxon>
    </lineage>
</organism>
<name>A0A336KYH8_CULSO</name>
<dbReference type="PANTHER" id="PTHR12839">
    <property type="entry name" value="NONSENSE-MEDIATED MRNA DECAY PROTEIN 2 UP-FRAMESHIFT SUPPRESSOR 2"/>
    <property type="match status" value="1"/>
</dbReference>
<dbReference type="GO" id="GO:0000184">
    <property type="term" value="P:nuclear-transcribed mRNA catabolic process, nonsense-mediated decay"/>
    <property type="evidence" value="ECO:0007669"/>
    <property type="project" value="InterPro"/>
</dbReference>
<dbReference type="InterPro" id="IPR016024">
    <property type="entry name" value="ARM-type_fold"/>
</dbReference>
<feature type="coiled-coil region" evidence="3">
    <location>
        <begin position="10"/>
        <end position="40"/>
    </location>
</feature>
<dbReference type="VEuPathDB" id="VectorBase:CSON001525"/>
<feature type="compositionally biased region" description="Basic and acidic residues" evidence="4">
    <location>
        <begin position="946"/>
        <end position="960"/>
    </location>
</feature>
<dbReference type="OMA" id="DFQHHQI"/>
<dbReference type="PANTHER" id="PTHR12839:SF7">
    <property type="entry name" value="REGULATOR OF NONSENSE TRANSCRIPTS 2"/>
    <property type="match status" value="1"/>
</dbReference>
<feature type="compositionally biased region" description="Basic and acidic residues" evidence="4">
    <location>
        <begin position="879"/>
        <end position="897"/>
    </location>
</feature>
<dbReference type="InterPro" id="IPR007193">
    <property type="entry name" value="Upf2/Nmd2_C"/>
</dbReference>
<dbReference type="EMBL" id="UFQT01001240">
    <property type="protein sequence ID" value="SSX29610.1"/>
    <property type="molecule type" value="Genomic_DNA"/>
</dbReference>
<dbReference type="Pfam" id="PF02854">
    <property type="entry name" value="MIF4G"/>
    <property type="match status" value="3"/>
</dbReference>
<dbReference type="InterPro" id="IPR039762">
    <property type="entry name" value="Nmd2/UPF2"/>
</dbReference>
<evidence type="ECO:0000256" key="3">
    <source>
        <dbReference type="SAM" id="Coils"/>
    </source>
</evidence>
<feature type="region of interest" description="Disordered" evidence="4">
    <location>
        <begin position="983"/>
        <end position="1025"/>
    </location>
</feature>
<reference evidence="7" key="2">
    <citation type="submission" date="2018-07" db="EMBL/GenBank/DDBJ databases">
        <authorList>
            <person name="Quirk P.G."/>
            <person name="Krulwich T.A."/>
        </authorList>
    </citation>
    <scope>NUCLEOTIDE SEQUENCE</scope>
</reference>
<dbReference type="SUPFAM" id="SSF48371">
    <property type="entry name" value="ARM repeat"/>
    <property type="match status" value="3"/>
</dbReference>
<sequence>MSDEKPPDEIPTEEQEKVELQQYIDELQAKINQRSQVRHENTAVTYPQEDFFTKLDSSLKKNTAFVKKVKQFTASQLDTLLNDLSGLNLTKYISEISVGLSETKLKLSDIPAALTLCSKIHQIYPDFGKSFLENWQKVLMIKPGEKVSNPSKMRVDLRFFAELLSCGIFPTKAALGTLGTTLIALMQHDTTDHANISIIISFCKNCGEEFGGLHPMRMIQLAEKYQKTLPKSSLLPEDKQQVFKQRLKDYYISLAKHLKSEHKELQIAERNKRKQIQSKGEISQEKREQLESLQASYDKLLSSTQTLSDLLNEPMPELPIDTEQAEEGGIVNISDDFSNVQLDPWGDEDTKMFYTDLPDLRGILPNYSAPKEVSPVDTEDQVVTEEALDADDEPELKVDPNLEVSDPTSITPDNQDEPTPEHNKIQIQSKQQFEVFLQNLVNCVNKEMADSAAIEFLLNYNIKPYRKKLVRTLFGVHRTRLDLLPMYGRIMAVINLVAPDAAIDLCQLLKNDFKYQVAKRDQINIESKIKVVRFIAELVKFGLYQKLEALMCLKILLYNFQHHQIEMTCAFLEVCGTYLYNSKESRLRTLAALEKMMRLKSVHNLDPRHVAQVENCYYLIKPPENIGAPVKERPPMHSYVRHLIFEELNKNNVEMMIKLLRRLNYNDPELQQYLIKCLSKAYNLRYHLIKYLADLLSGYSSYQEQIVTHVIDNVFEDIRAGLEIHSPKLAQRRIAMVTYLGEMFNYRLITAQHVVNTLYLIISFGITMNYETPSDVDPPGSLFRLKLACTLLNTCGLYFTKTSHRKMLDYFIVFLQRYYWFKKEDPIFTQNNGDLFPILIDYSYKECLSTLRPKLKLFKSYDEANKAVEKLRRQLYPDLDKNSEESNLDTIKEVGESERDDEGTEEVTSEAAGEDSEDETKPREMMEEDDFAENQVELSDMETNEEIDRQFSRKDETKNQDDLEFEQMFEKLTQESYQERVRDAVKSAAKDVPIPTTGKPTTKKTYEQLQSPEPETPKDSVPFTLMLRGPKAGKQQLKTFQAPIESQLAQNLIKQKEQIREENERVKRLTLNITERIEEEDYQESLLQNQKPIQMPQFRNQKYQKFKHQKGAPDADAIFN</sequence>
<dbReference type="GO" id="GO:0035145">
    <property type="term" value="C:exon-exon junction complex"/>
    <property type="evidence" value="ECO:0007669"/>
    <property type="project" value="TreeGrafter"/>
</dbReference>
<feature type="domain" description="MIF4G" evidence="5">
    <location>
        <begin position="434"/>
        <end position="623"/>
    </location>
</feature>
<feature type="region of interest" description="Disordered" evidence="4">
    <location>
        <begin position="879"/>
        <end position="960"/>
    </location>
</feature>
<dbReference type="GO" id="GO:0005737">
    <property type="term" value="C:cytoplasm"/>
    <property type="evidence" value="ECO:0007669"/>
    <property type="project" value="UniProtKB-SubCell"/>
</dbReference>
<dbReference type="AlphaFoldDB" id="A0A336KYH8"/>
<keyword evidence="2" id="KW-0963">Cytoplasm</keyword>
<dbReference type="SMART" id="SM00543">
    <property type="entry name" value="MIF4G"/>
    <property type="match status" value="3"/>
</dbReference>
<feature type="region of interest" description="Disordered" evidence="4">
    <location>
        <begin position="387"/>
        <end position="422"/>
    </location>
</feature>
<evidence type="ECO:0000313" key="7">
    <source>
        <dbReference type="EMBL" id="SSX29610.1"/>
    </source>
</evidence>
<evidence type="ECO:0000256" key="2">
    <source>
        <dbReference type="ARBA" id="ARBA00022490"/>
    </source>
</evidence>
<dbReference type="EMBL" id="UFQS01001240">
    <property type="protein sequence ID" value="SSX09887.1"/>
    <property type="molecule type" value="Genomic_DNA"/>
</dbReference>
<dbReference type="Gene3D" id="1.25.40.180">
    <property type="match status" value="3"/>
</dbReference>
<evidence type="ECO:0000256" key="1">
    <source>
        <dbReference type="ARBA" id="ARBA00004496"/>
    </source>
</evidence>
<feature type="domain" description="MIF4G" evidence="5">
    <location>
        <begin position="59"/>
        <end position="262"/>
    </location>
</feature>
<feature type="coiled-coil region" evidence="3">
    <location>
        <begin position="1045"/>
        <end position="1079"/>
    </location>
</feature>